<reference evidence="1 2" key="1">
    <citation type="submission" date="2018-07" db="EMBL/GenBank/DDBJ databases">
        <title>Pedobacter sp. nov., isolated from soil.</title>
        <authorList>
            <person name="Zhou L.Y."/>
            <person name="Du Z.J."/>
        </authorList>
    </citation>
    <scope>NUCLEOTIDE SEQUENCE [LARGE SCALE GENOMIC DNA]</scope>
    <source>
        <strain evidence="1 2">JDX94</strain>
    </source>
</reference>
<dbReference type="EMBL" id="QPKV01000002">
    <property type="protein sequence ID" value="RDC57979.1"/>
    <property type="molecule type" value="Genomic_DNA"/>
</dbReference>
<dbReference type="OrthoDB" id="981159at2"/>
<comment type="caution">
    <text evidence="1">The sequence shown here is derived from an EMBL/GenBank/DDBJ whole genome shotgun (WGS) entry which is preliminary data.</text>
</comment>
<gene>
    <name evidence="1" type="ORF">DU508_03235</name>
</gene>
<evidence type="ECO:0008006" key="3">
    <source>
        <dbReference type="Google" id="ProtNLM"/>
    </source>
</evidence>
<protein>
    <recommendedName>
        <fullName evidence="3">Helix-turn-helix domain-containing protein</fullName>
    </recommendedName>
</protein>
<evidence type="ECO:0000313" key="2">
    <source>
        <dbReference type="Proteomes" id="UP000253961"/>
    </source>
</evidence>
<organism evidence="1 2">
    <name type="scientific">Pedobacter chinensis</name>
    <dbReference type="NCBI Taxonomy" id="2282421"/>
    <lineage>
        <taxon>Bacteria</taxon>
        <taxon>Pseudomonadati</taxon>
        <taxon>Bacteroidota</taxon>
        <taxon>Sphingobacteriia</taxon>
        <taxon>Sphingobacteriales</taxon>
        <taxon>Sphingobacteriaceae</taxon>
        <taxon>Pedobacter</taxon>
    </lineage>
</organism>
<proteinExistence type="predicted"/>
<dbReference type="RefSeq" id="WP_115401399.1">
    <property type="nucleotide sequence ID" value="NZ_QPKV01000002.1"/>
</dbReference>
<keyword evidence="2" id="KW-1185">Reference proteome</keyword>
<evidence type="ECO:0000313" key="1">
    <source>
        <dbReference type="EMBL" id="RDC57979.1"/>
    </source>
</evidence>
<name>A0A369Q4X4_9SPHI</name>
<accession>A0A369Q4X4</accession>
<sequence length="115" mass="13474">MKVSYTLGQVLEKFVRNDPRGVSGIAQQLKISRRTLYNWFLKDDLTQSQLDQLQVGLGVRLCTKRNGAMPSIKNVRQLKTLNKTFVVNDSVIIWKQKYIDLLEKYNYYLLNKSFK</sequence>
<dbReference type="Proteomes" id="UP000253961">
    <property type="component" value="Unassembled WGS sequence"/>
</dbReference>
<dbReference type="AlphaFoldDB" id="A0A369Q4X4"/>